<accession>A0A932HYI5</accession>
<comment type="caution">
    <text evidence="2">The sequence shown here is derived from an EMBL/GenBank/DDBJ whole genome shotgun (WGS) entry which is preliminary data.</text>
</comment>
<organism evidence="2 3">
    <name type="scientific">Tectimicrobiota bacterium</name>
    <dbReference type="NCBI Taxonomy" id="2528274"/>
    <lineage>
        <taxon>Bacteria</taxon>
        <taxon>Pseudomonadati</taxon>
        <taxon>Nitrospinota/Tectimicrobiota group</taxon>
        <taxon>Candidatus Tectimicrobiota</taxon>
    </lineage>
</organism>
<evidence type="ECO:0000313" key="3">
    <source>
        <dbReference type="Proteomes" id="UP000782312"/>
    </source>
</evidence>
<reference evidence="2" key="1">
    <citation type="submission" date="2020-07" db="EMBL/GenBank/DDBJ databases">
        <title>Huge and variable diversity of episymbiotic CPR bacteria and DPANN archaea in groundwater ecosystems.</title>
        <authorList>
            <person name="He C.Y."/>
            <person name="Keren R."/>
            <person name="Whittaker M."/>
            <person name="Farag I.F."/>
            <person name="Doudna J."/>
            <person name="Cate J.H.D."/>
            <person name="Banfield J.F."/>
        </authorList>
    </citation>
    <scope>NUCLEOTIDE SEQUENCE</scope>
    <source>
        <strain evidence="2">NC_groundwater_763_Ag_S-0.2um_68_21</strain>
    </source>
</reference>
<evidence type="ECO:0000256" key="1">
    <source>
        <dbReference type="SAM" id="MobiDB-lite"/>
    </source>
</evidence>
<dbReference type="Proteomes" id="UP000782312">
    <property type="component" value="Unassembled WGS sequence"/>
</dbReference>
<sequence length="64" mass="7044">MTTPKPASVPPAAPLPDGPKEASPRVTPVFHRDRDGGYFFDGLYQVGNGWISQLEYEKYYLGSA</sequence>
<gene>
    <name evidence="2" type="ORF">HYZ11_00555</name>
</gene>
<name>A0A932HYI5_UNCTE</name>
<feature type="region of interest" description="Disordered" evidence="1">
    <location>
        <begin position="1"/>
        <end position="28"/>
    </location>
</feature>
<dbReference type="AlphaFoldDB" id="A0A932HYI5"/>
<feature type="compositionally biased region" description="Pro residues" evidence="1">
    <location>
        <begin position="7"/>
        <end position="17"/>
    </location>
</feature>
<dbReference type="EMBL" id="JACPUR010000001">
    <property type="protein sequence ID" value="MBI3126079.1"/>
    <property type="molecule type" value="Genomic_DNA"/>
</dbReference>
<proteinExistence type="predicted"/>
<protein>
    <submittedName>
        <fullName evidence="2">Uncharacterized protein</fullName>
    </submittedName>
</protein>
<evidence type="ECO:0000313" key="2">
    <source>
        <dbReference type="EMBL" id="MBI3126079.1"/>
    </source>
</evidence>